<keyword evidence="1" id="KW-0812">Transmembrane</keyword>
<dbReference type="PROSITE" id="PS50112">
    <property type="entry name" value="PAS"/>
    <property type="match status" value="1"/>
</dbReference>
<reference evidence="4" key="2">
    <citation type="submission" date="2020-09" db="EMBL/GenBank/DDBJ databases">
        <authorList>
            <person name="Sun Q."/>
            <person name="Kim S."/>
        </authorList>
    </citation>
    <scope>NUCLEOTIDE SEQUENCE</scope>
    <source>
        <strain evidence="4">KCTC 32182</strain>
    </source>
</reference>
<feature type="domain" description="PAC" evidence="3">
    <location>
        <begin position="612"/>
        <end position="664"/>
    </location>
</feature>
<dbReference type="InterPro" id="IPR013656">
    <property type="entry name" value="PAS_4"/>
</dbReference>
<evidence type="ECO:0000313" key="4">
    <source>
        <dbReference type="EMBL" id="GGY22302.1"/>
    </source>
</evidence>
<gene>
    <name evidence="4" type="ORF">GCM10011289_27490</name>
</gene>
<dbReference type="SMART" id="SM00091">
    <property type="entry name" value="PAS"/>
    <property type="match status" value="2"/>
</dbReference>
<dbReference type="CDD" id="cd00130">
    <property type="entry name" value="PAS"/>
    <property type="match status" value="2"/>
</dbReference>
<dbReference type="Gene3D" id="3.30.450.20">
    <property type="entry name" value="PAS domain"/>
    <property type="match status" value="2"/>
</dbReference>
<evidence type="ECO:0000256" key="1">
    <source>
        <dbReference type="SAM" id="Phobius"/>
    </source>
</evidence>
<evidence type="ECO:0000259" key="2">
    <source>
        <dbReference type="PROSITE" id="PS50112"/>
    </source>
</evidence>
<dbReference type="RefSeq" id="WP_189535289.1">
    <property type="nucleotide sequence ID" value="NZ_BMYX01000017.1"/>
</dbReference>
<feature type="domain" description="PAS" evidence="2">
    <location>
        <begin position="414"/>
        <end position="484"/>
    </location>
</feature>
<dbReference type="EMBL" id="BMYX01000017">
    <property type="protein sequence ID" value="GGY22302.1"/>
    <property type="molecule type" value="Genomic_DNA"/>
</dbReference>
<name>A0A918P5M0_9NEIS</name>
<feature type="transmembrane region" description="Helical" evidence="1">
    <location>
        <begin position="12"/>
        <end position="30"/>
    </location>
</feature>
<dbReference type="InterPro" id="IPR000014">
    <property type="entry name" value="PAS"/>
</dbReference>
<dbReference type="Proteomes" id="UP000645257">
    <property type="component" value="Unassembled WGS sequence"/>
</dbReference>
<dbReference type="SUPFAM" id="SSF55785">
    <property type="entry name" value="PYP-like sensor domain (PAS domain)"/>
    <property type="match status" value="2"/>
</dbReference>
<dbReference type="PANTHER" id="PTHR44757:SF2">
    <property type="entry name" value="BIOFILM ARCHITECTURE MAINTENANCE PROTEIN MBAA"/>
    <property type="match status" value="1"/>
</dbReference>
<sequence length="729" mass="81339">MPPRQHLTRGTLLFVVLIYASVAAIWILLSDKVIEWIFPTPSELILASTFKGWAFIAVTALLLYGMLTKLTREETEAERKIRLEYRPSRVYAGLSLIALVLTAAGLGLTVSRDQEKIADRLKAISYSKSREISDWLGERRGDAELVRRDLRYADLYRRWKQSGDRQAAQRLFASLDVLRTLRGYRTISLHSPSGECLWSSPAQRCPALPARQAFIRRLAEAPRPLSEHFGPYPLDNGAAGLDFLAPLETGGGPRPVVVLSTDSTLWLQTTLSNWPVPSRSGEALLFREEGGQVVFLNKPRHLDTTWSSLRLPVNSPTLLAARLLRGEAHPGEPVTGSDYRGHSVIGVIRNVNGTDWYLVAKMDVPEMYAEALTDGVWVGLAGLLAMFIIALLRQRELLFLAGQTSRSQEERLHAMQLIGEIADSSEDAIFAKDLEGRYLLFNRAASRFVGQPAENVLGKDDRAIFPEHQASMLMELGRQAIAENAIRTREECLSLPDGERIFLATKGPLRDDNGNTIGLFGISRDITERKKAESVLRESEGRFRALVEQSLAGIYIVQNGRLCYANPGFARIFGYEDPNELLEEAELSKLAGLAERNLITDNMERCLREECEDLHFAFTGRRRDGSPIEVEIYGHRADYQGHPAVIGLILDITERKNAERDLASQAAALQQSNAELIRTNQAMIGRELAMVELKLQLNDLSRRLGLPLPYVQAELNAASCAPPEDRHDA</sequence>
<dbReference type="Pfam" id="PF08448">
    <property type="entry name" value="PAS_4"/>
    <property type="match status" value="1"/>
</dbReference>
<reference evidence="4" key="1">
    <citation type="journal article" date="2014" name="Int. J. Syst. Evol. Microbiol.">
        <title>Complete genome sequence of Corynebacterium casei LMG S-19264T (=DSM 44701T), isolated from a smear-ripened cheese.</title>
        <authorList>
            <consortium name="US DOE Joint Genome Institute (JGI-PGF)"/>
            <person name="Walter F."/>
            <person name="Albersmeier A."/>
            <person name="Kalinowski J."/>
            <person name="Ruckert C."/>
        </authorList>
    </citation>
    <scope>NUCLEOTIDE SEQUENCE</scope>
    <source>
        <strain evidence="4">KCTC 32182</strain>
    </source>
</reference>
<keyword evidence="5" id="KW-1185">Reference proteome</keyword>
<evidence type="ECO:0000313" key="5">
    <source>
        <dbReference type="Proteomes" id="UP000645257"/>
    </source>
</evidence>
<protein>
    <submittedName>
        <fullName evidence="4">Diguanylate cyclase</fullName>
    </submittedName>
</protein>
<feature type="transmembrane region" description="Helical" evidence="1">
    <location>
        <begin position="50"/>
        <end position="70"/>
    </location>
</feature>
<dbReference type="AlphaFoldDB" id="A0A918P5M0"/>
<keyword evidence="1" id="KW-0472">Membrane</keyword>
<dbReference type="InterPro" id="IPR052155">
    <property type="entry name" value="Biofilm_reg_signaling"/>
</dbReference>
<comment type="caution">
    <text evidence="4">The sequence shown here is derived from an EMBL/GenBank/DDBJ whole genome shotgun (WGS) entry which is preliminary data.</text>
</comment>
<dbReference type="Pfam" id="PF13188">
    <property type="entry name" value="PAS_8"/>
    <property type="match status" value="1"/>
</dbReference>
<organism evidence="4 5">
    <name type="scientific">Paludibacterium paludis</name>
    <dbReference type="NCBI Taxonomy" id="1225769"/>
    <lineage>
        <taxon>Bacteria</taxon>
        <taxon>Pseudomonadati</taxon>
        <taxon>Pseudomonadota</taxon>
        <taxon>Betaproteobacteria</taxon>
        <taxon>Neisseriales</taxon>
        <taxon>Chromobacteriaceae</taxon>
        <taxon>Paludibacterium</taxon>
    </lineage>
</organism>
<feature type="transmembrane region" description="Helical" evidence="1">
    <location>
        <begin position="90"/>
        <end position="110"/>
    </location>
</feature>
<proteinExistence type="predicted"/>
<keyword evidence="1" id="KW-1133">Transmembrane helix</keyword>
<dbReference type="NCBIfam" id="TIGR00229">
    <property type="entry name" value="sensory_box"/>
    <property type="match status" value="2"/>
</dbReference>
<feature type="domain" description="PAC" evidence="3">
    <location>
        <begin position="487"/>
        <end position="538"/>
    </location>
</feature>
<dbReference type="PROSITE" id="PS50113">
    <property type="entry name" value="PAC"/>
    <property type="match status" value="2"/>
</dbReference>
<dbReference type="PANTHER" id="PTHR44757">
    <property type="entry name" value="DIGUANYLATE CYCLASE DGCP"/>
    <property type="match status" value="1"/>
</dbReference>
<dbReference type="InterPro" id="IPR001610">
    <property type="entry name" value="PAC"/>
</dbReference>
<dbReference type="InterPro" id="IPR000700">
    <property type="entry name" value="PAS-assoc_C"/>
</dbReference>
<accession>A0A918P5M0</accession>
<evidence type="ECO:0000259" key="3">
    <source>
        <dbReference type="PROSITE" id="PS50113"/>
    </source>
</evidence>
<dbReference type="SMART" id="SM00086">
    <property type="entry name" value="PAC"/>
    <property type="match status" value="2"/>
</dbReference>
<dbReference type="InterPro" id="IPR035965">
    <property type="entry name" value="PAS-like_dom_sf"/>
</dbReference>